<feature type="compositionally biased region" description="Polar residues" evidence="1">
    <location>
        <begin position="188"/>
        <end position="200"/>
    </location>
</feature>
<dbReference type="InParanoid" id="A0A7E6CUC7"/>
<evidence type="ECO:0000256" key="2">
    <source>
        <dbReference type="SAM" id="Phobius"/>
    </source>
</evidence>
<feature type="compositionally biased region" description="Low complexity" evidence="1">
    <location>
        <begin position="53"/>
        <end position="73"/>
    </location>
</feature>
<feature type="compositionally biased region" description="Polar residues" evidence="1">
    <location>
        <begin position="78"/>
        <end position="90"/>
    </location>
</feature>
<accession>A0A7E6CUC7</accession>
<name>A0A7E6CUC7_9CHIR</name>
<proteinExistence type="predicted"/>
<dbReference type="GO" id="GO:0005886">
    <property type="term" value="C:plasma membrane"/>
    <property type="evidence" value="ECO:0007669"/>
    <property type="project" value="TreeGrafter"/>
</dbReference>
<evidence type="ECO:0000313" key="4">
    <source>
        <dbReference type="Proteomes" id="UP000504628"/>
    </source>
</evidence>
<keyword evidence="2" id="KW-0472">Membrane</keyword>
<dbReference type="OrthoDB" id="8960225at2759"/>
<organism evidence="4 5">
    <name type="scientific">Phyllostomus discolor</name>
    <name type="common">pale spear-nosed bat</name>
    <dbReference type="NCBI Taxonomy" id="89673"/>
    <lineage>
        <taxon>Eukaryota</taxon>
        <taxon>Metazoa</taxon>
        <taxon>Chordata</taxon>
        <taxon>Craniata</taxon>
        <taxon>Vertebrata</taxon>
        <taxon>Euteleostomi</taxon>
        <taxon>Mammalia</taxon>
        <taxon>Eutheria</taxon>
        <taxon>Laurasiatheria</taxon>
        <taxon>Chiroptera</taxon>
        <taxon>Yangochiroptera</taxon>
        <taxon>Phyllostomidae</taxon>
        <taxon>Phyllostominae</taxon>
        <taxon>Phyllostomus</taxon>
    </lineage>
</organism>
<keyword evidence="3" id="KW-0732">Signal</keyword>
<dbReference type="RefSeq" id="XP_035870655.1">
    <property type="nucleotide sequence ID" value="XM_036014762.1"/>
</dbReference>
<evidence type="ECO:0000256" key="3">
    <source>
        <dbReference type="SAM" id="SignalP"/>
    </source>
</evidence>
<protein>
    <submittedName>
        <fullName evidence="5">Endothelial cell-specific chemotaxis regulator isoform X1</fullName>
    </submittedName>
</protein>
<dbReference type="Pfam" id="PF15820">
    <property type="entry name" value="ECSCR"/>
    <property type="match status" value="1"/>
</dbReference>
<feature type="region of interest" description="Disordered" evidence="1">
    <location>
        <begin position="43"/>
        <end position="91"/>
    </location>
</feature>
<evidence type="ECO:0000256" key="1">
    <source>
        <dbReference type="SAM" id="MobiDB-lite"/>
    </source>
</evidence>
<dbReference type="GO" id="GO:2000353">
    <property type="term" value="P:positive regulation of endothelial cell apoptotic process"/>
    <property type="evidence" value="ECO:0007669"/>
    <property type="project" value="TreeGrafter"/>
</dbReference>
<dbReference type="GeneID" id="114509679"/>
<feature type="region of interest" description="Disordered" evidence="1">
    <location>
        <begin position="179"/>
        <end position="200"/>
    </location>
</feature>
<dbReference type="GO" id="GO:1901800">
    <property type="term" value="P:positive regulation of proteasomal protein catabolic process"/>
    <property type="evidence" value="ECO:0007669"/>
    <property type="project" value="TreeGrafter"/>
</dbReference>
<dbReference type="PANTHER" id="PTHR28602">
    <property type="entry name" value="ENDOTHELIAL CELL-SPECIFIC CHEMOTAXIS REGULATOR"/>
    <property type="match status" value="1"/>
</dbReference>
<feature type="transmembrane region" description="Helical" evidence="2">
    <location>
        <begin position="144"/>
        <end position="170"/>
    </location>
</feature>
<keyword evidence="4" id="KW-1185">Reference proteome</keyword>
<dbReference type="Proteomes" id="UP000504628">
    <property type="component" value="Chromosome 13"/>
</dbReference>
<evidence type="ECO:0000313" key="5">
    <source>
        <dbReference type="RefSeq" id="XP_035870655.1"/>
    </source>
</evidence>
<keyword evidence="2" id="KW-1133">Transmembrane helix</keyword>
<dbReference type="FunCoup" id="A0A7E6CUC7">
    <property type="interactions" value="169"/>
</dbReference>
<dbReference type="InterPro" id="IPR026247">
    <property type="entry name" value="ECSCR"/>
</dbReference>
<reference evidence="5" key="1">
    <citation type="submission" date="2025-08" db="UniProtKB">
        <authorList>
            <consortium name="RefSeq"/>
        </authorList>
    </citation>
    <scope>IDENTIFICATION</scope>
    <source>
        <tissue evidence="5">Muscle</tissue>
    </source>
</reference>
<gene>
    <name evidence="5" type="primary">ECSCR</name>
</gene>
<sequence length="230" mass="24203">MGTVRATRLCWVILGFLLVQGHNSQPTTTQPSSLQGAFSLSLTTESTPNTEDSASSEPSSPRSLSSASAPATPGKASQVPTPVTPRSSTIDGHFQSLPGLTLSQPQQHISALDTSQNVTTKSATMSLRTRGDSTILPSPTSETVLTVAAFGVISFIVILVVVVIILVSMVSLRFKCRKNKEPEDPQKPGSSGLSESCSTANGEKDSITLISMKNINMNNSKGCRSAEKVL</sequence>
<dbReference type="AlphaFoldDB" id="A0A7E6CUC7"/>
<dbReference type="GO" id="GO:0005829">
    <property type="term" value="C:cytosol"/>
    <property type="evidence" value="ECO:0007669"/>
    <property type="project" value="TreeGrafter"/>
</dbReference>
<dbReference type="GO" id="GO:0016525">
    <property type="term" value="P:negative regulation of angiogenesis"/>
    <property type="evidence" value="ECO:0007669"/>
    <property type="project" value="TreeGrafter"/>
</dbReference>
<keyword evidence="2" id="KW-0812">Transmembrane</keyword>
<feature type="compositionally biased region" description="Polar residues" evidence="1">
    <location>
        <begin position="43"/>
        <end position="52"/>
    </location>
</feature>
<feature type="chain" id="PRO_5028822997" evidence="3">
    <location>
        <begin position="25"/>
        <end position="230"/>
    </location>
</feature>
<dbReference type="PRINTS" id="PR02069">
    <property type="entry name" value="ECCREGULATOR"/>
</dbReference>
<dbReference type="CTD" id="641700"/>
<dbReference type="PANTHER" id="PTHR28602:SF1">
    <property type="entry name" value="ENDOTHELIAL CELL-SPECIFIC CHEMOTAXIS REGULATOR"/>
    <property type="match status" value="1"/>
</dbReference>
<feature type="signal peptide" evidence="3">
    <location>
        <begin position="1"/>
        <end position="24"/>
    </location>
</feature>